<dbReference type="GO" id="GO:0004418">
    <property type="term" value="F:hydroxymethylbilane synthase activity"/>
    <property type="evidence" value="ECO:0007669"/>
    <property type="project" value="UniProtKB-UniRule"/>
</dbReference>
<comment type="function">
    <text evidence="1 8">Tetrapolymerization of the monopyrrole PBG into the hydroxymethylbilane pre-uroporphyrinogen in several discrete steps.</text>
</comment>
<dbReference type="EMBL" id="CACVAR010000024">
    <property type="protein sequence ID" value="CAA6799020.1"/>
    <property type="molecule type" value="Genomic_DNA"/>
</dbReference>
<comment type="pathway">
    <text evidence="2">Porphyrin-containing compound metabolism; protoporphyrin-IX biosynthesis; coproporphyrinogen-III from 5-aminolevulinate: step 2/4.</text>
</comment>
<dbReference type="NCBIfam" id="TIGR00212">
    <property type="entry name" value="hemC"/>
    <property type="match status" value="1"/>
</dbReference>
<dbReference type="SUPFAM" id="SSF53850">
    <property type="entry name" value="Periplasmic binding protein-like II"/>
    <property type="match status" value="1"/>
</dbReference>
<evidence type="ECO:0000256" key="6">
    <source>
        <dbReference type="ARBA" id="ARBA00023244"/>
    </source>
</evidence>
<dbReference type="PIRSF" id="PIRSF001438">
    <property type="entry name" value="4pyrrol_synth_OHMeBilane_synth"/>
    <property type="match status" value="1"/>
</dbReference>
<reference evidence="11" key="1">
    <citation type="submission" date="2020-01" db="EMBL/GenBank/DDBJ databases">
        <authorList>
            <person name="Meier V. D."/>
            <person name="Meier V D."/>
        </authorList>
    </citation>
    <scope>NUCLEOTIDE SEQUENCE</scope>
    <source>
        <strain evidence="11">HLG_WM_MAG_03</strain>
    </source>
</reference>
<dbReference type="HAMAP" id="MF_00260">
    <property type="entry name" value="Porphobil_deam"/>
    <property type="match status" value="1"/>
</dbReference>
<feature type="domain" description="Porphobilinogen deaminase C-terminal" evidence="10">
    <location>
        <begin position="228"/>
        <end position="297"/>
    </location>
</feature>
<dbReference type="InterPro" id="IPR022419">
    <property type="entry name" value="Porphobilin_deaminase_cofac_BS"/>
</dbReference>
<dbReference type="GO" id="GO:0005737">
    <property type="term" value="C:cytoplasm"/>
    <property type="evidence" value="ECO:0007669"/>
    <property type="project" value="UniProtKB-UniRule"/>
</dbReference>
<comment type="miscellaneous">
    <text evidence="8">The porphobilinogen subunits are added to the dipyrromethane group.</text>
</comment>
<dbReference type="CDD" id="cd13646">
    <property type="entry name" value="PBP2_EcHMBS_like"/>
    <property type="match status" value="1"/>
</dbReference>
<accession>A0A6S6S7Q2</accession>
<evidence type="ECO:0000256" key="5">
    <source>
        <dbReference type="ARBA" id="ARBA00022679"/>
    </source>
</evidence>
<dbReference type="PANTHER" id="PTHR11557:SF0">
    <property type="entry name" value="PORPHOBILINOGEN DEAMINASE"/>
    <property type="match status" value="1"/>
</dbReference>
<comment type="catalytic activity">
    <reaction evidence="7 8">
        <text>4 porphobilinogen + H2O = hydroxymethylbilane + 4 NH4(+)</text>
        <dbReference type="Rhea" id="RHEA:13185"/>
        <dbReference type="ChEBI" id="CHEBI:15377"/>
        <dbReference type="ChEBI" id="CHEBI:28938"/>
        <dbReference type="ChEBI" id="CHEBI:57845"/>
        <dbReference type="ChEBI" id="CHEBI:58126"/>
        <dbReference type="EC" id="2.5.1.61"/>
    </reaction>
</comment>
<organism evidence="11">
    <name type="scientific">uncultured Sulfurovum sp</name>
    <dbReference type="NCBI Taxonomy" id="269237"/>
    <lineage>
        <taxon>Bacteria</taxon>
        <taxon>Pseudomonadati</taxon>
        <taxon>Campylobacterota</taxon>
        <taxon>Epsilonproteobacteria</taxon>
        <taxon>Campylobacterales</taxon>
        <taxon>Sulfurovaceae</taxon>
        <taxon>Sulfurovum</taxon>
        <taxon>environmental samples</taxon>
    </lineage>
</organism>
<evidence type="ECO:0000259" key="10">
    <source>
        <dbReference type="Pfam" id="PF03900"/>
    </source>
</evidence>
<evidence type="ECO:0000256" key="4">
    <source>
        <dbReference type="ARBA" id="ARBA00011245"/>
    </source>
</evidence>
<dbReference type="SUPFAM" id="SSF54782">
    <property type="entry name" value="Porphobilinogen deaminase (hydroxymethylbilane synthase), C-terminal domain"/>
    <property type="match status" value="1"/>
</dbReference>
<dbReference type="AlphaFoldDB" id="A0A6S6S7Q2"/>
<evidence type="ECO:0000259" key="9">
    <source>
        <dbReference type="Pfam" id="PF01379"/>
    </source>
</evidence>
<dbReference type="FunFam" id="3.40.190.10:FF:000004">
    <property type="entry name" value="Porphobilinogen deaminase"/>
    <property type="match status" value="1"/>
</dbReference>
<comment type="subunit">
    <text evidence="4 8">Monomer.</text>
</comment>
<name>A0A6S6S7Q2_9BACT</name>
<evidence type="ECO:0000256" key="2">
    <source>
        <dbReference type="ARBA" id="ARBA00004735"/>
    </source>
</evidence>
<evidence type="ECO:0000256" key="7">
    <source>
        <dbReference type="ARBA" id="ARBA00048169"/>
    </source>
</evidence>
<dbReference type="InterPro" id="IPR000860">
    <property type="entry name" value="HemC"/>
</dbReference>
<evidence type="ECO:0000256" key="8">
    <source>
        <dbReference type="HAMAP-Rule" id="MF_00260"/>
    </source>
</evidence>
<protein>
    <recommendedName>
        <fullName evidence="8">Porphobilinogen deaminase</fullName>
        <shortName evidence="8">PBG</shortName>
        <ecNumber evidence="8">2.5.1.61</ecNumber>
    </recommendedName>
    <alternativeName>
        <fullName evidence="8">Hydroxymethylbilane synthase</fullName>
        <shortName evidence="8">HMBS</shortName>
    </alternativeName>
    <alternativeName>
        <fullName evidence="8">Pre-uroporphyrinogen synthase</fullName>
    </alternativeName>
</protein>
<dbReference type="Pfam" id="PF03900">
    <property type="entry name" value="Porphobil_deamC"/>
    <property type="match status" value="1"/>
</dbReference>
<dbReference type="FunFam" id="3.40.190.10:FF:000005">
    <property type="entry name" value="Porphobilinogen deaminase"/>
    <property type="match status" value="1"/>
</dbReference>
<comment type="cofactor">
    <cofactor evidence="8">
        <name>dipyrromethane</name>
        <dbReference type="ChEBI" id="CHEBI:60342"/>
    </cofactor>
    <text evidence="8">Binds 1 dipyrromethane group covalently.</text>
</comment>
<dbReference type="UniPathway" id="UPA00251">
    <property type="reaction ID" value="UER00319"/>
</dbReference>
<feature type="domain" description="Porphobilinogen deaminase N-terminal" evidence="9">
    <location>
        <begin position="6"/>
        <end position="215"/>
    </location>
</feature>
<dbReference type="InterPro" id="IPR022417">
    <property type="entry name" value="Porphobilin_deaminase_N"/>
</dbReference>
<gene>
    <name evidence="8" type="primary">hemC</name>
    <name evidence="11" type="ORF">HELGO_WM28900</name>
</gene>
<dbReference type="EC" id="2.5.1.61" evidence="8"/>
<dbReference type="InterPro" id="IPR022418">
    <property type="entry name" value="Porphobilinogen_deaminase_C"/>
</dbReference>
<dbReference type="Gene3D" id="3.30.160.40">
    <property type="entry name" value="Porphobilinogen deaminase, C-terminal domain"/>
    <property type="match status" value="1"/>
</dbReference>
<dbReference type="PANTHER" id="PTHR11557">
    <property type="entry name" value="PORPHOBILINOGEN DEAMINASE"/>
    <property type="match status" value="1"/>
</dbReference>
<evidence type="ECO:0000256" key="3">
    <source>
        <dbReference type="ARBA" id="ARBA00005638"/>
    </source>
</evidence>
<comment type="similarity">
    <text evidence="3 8">Belongs to the HMBS family.</text>
</comment>
<evidence type="ECO:0000313" key="11">
    <source>
        <dbReference type="EMBL" id="CAA6799020.1"/>
    </source>
</evidence>
<dbReference type="Gene3D" id="3.40.190.10">
    <property type="entry name" value="Periplasmic binding protein-like II"/>
    <property type="match status" value="2"/>
</dbReference>
<dbReference type="GO" id="GO:0006782">
    <property type="term" value="P:protoporphyrinogen IX biosynthetic process"/>
    <property type="evidence" value="ECO:0007669"/>
    <property type="project" value="UniProtKB-UniRule"/>
</dbReference>
<proteinExistence type="inferred from homology"/>
<keyword evidence="5 8" id="KW-0808">Transferase</keyword>
<sequence length="323" mass="35380">MFLNKIIIATRASDLALWQAYHVRDRIEAAYPSISVELNKITSNGDKVLDKPLALIGGKGHFTKELEDEMLAGNADIAVHSLKDVPSYMPEGLELAAITERQDQSDVFLSHNYESFHALPEGAVVGTTSLRRRMQLLSVRPDLKVKDLRGNVNTRLRKLAEGQYDAIILAYIGLDRLDLLKDIPFTEKLPLSVMIPPMGQAALGIQIKSEDDEIRTIVKEVLNHDETFLCSEAERDFIADIGAGCSAPVAVNATVDNGLVTMKAMVGYPDGSRILEEKIGAPEMAAHGLGALMAKIMTDKGAEKILKKAESMAFKDDVPAERI</sequence>
<dbReference type="PROSITE" id="PS00533">
    <property type="entry name" value="PORPHOBILINOGEN_DEAM"/>
    <property type="match status" value="1"/>
</dbReference>
<feature type="modified residue" description="S-(dipyrrolylmethanemethyl)cysteine" evidence="8">
    <location>
        <position position="245"/>
    </location>
</feature>
<dbReference type="PRINTS" id="PR00151">
    <property type="entry name" value="PORPHBDMNASE"/>
</dbReference>
<dbReference type="Pfam" id="PF01379">
    <property type="entry name" value="Porphobil_deam"/>
    <property type="match status" value="1"/>
</dbReference>
<evidence type="ECO:0000256" key="1">
    <source>
        <dbReference type="ARBA" id="ARBA00002869"/>
    </source>
</evidence>
<dbReference type="InterPro" id="IPR036803">
    <property type="entry name" value="Porphobilinogen_deaminase_C_sf"/>
</dbReference>
<keyword evidence="6 8" id="KW-0627">Porphyrin biosynthesis</keyword>